<dbReference type="Pfam" id="PF03190">
    <property type="entry name" value="Thioredox_DsbH"/>
    <property type="match status" value="1"/>
</dbReference>
<sequence>MSRNFLDSETSPYLLQHKDNPVHWRPWGEAALDAARAEGKPILLSIGYAACHWCHVMAHESFEDEEVAAVMNRLFIPIKVDREERPDIDAIYMSALHLLGEQGGWPLTMFLTPDGEPFWGGTYFPKTPAYGRPGFIAVLEEVARLVREEPGKIEQNRAALVKALDEQSSTAYPGEPTPQVLDIVADKFLSLMDPVHGGIRGAPKFPQTPLLTFVWRAYLRTGRADLGEVVLKTLDHLCEGGIYDHLGGGFARYSVDERWLAPHFEKMLYDNAQLLRLLTSAWVETTKPLYARRIRETIGWMLREMLVDGAGFAASLDADSEGEEGRFYVWSEAEIDAALGADAPHFKSVYDVSRHGNWEEKNILNRLAHADEPFSEEEEEALAPTRDRLLAIRAKRIRPGFDDKVLADWNGLAIAALAEAGVAFDDPLWIDAAARAFSFVTTRMIENGRLHHTWREGKLQHRAMADDLANMADAALALAEATSNPSFVAEAEGFIAELDTHYRDQKNGGYFFTADDAGALITRTRSVADNATPAANGVLISVLTKLSLLTGKSDYLARADELVRAFAGELNRNIFPLGSYLTGLETRLWPIQIVLIGSYDTTAELRRTVFALALPTHVLSLIEDGTPLPEGHPAAGKRALDGKPTAYVCLGPTCSLPITEPRDLASVLLRARAPSNEPAP</sequence>
<dbReference type="Gene3D" id="1.50.10.10">
    <property type="match status" value="1"/>
</dbReference>
<reference evidence="2 3" key="1">
    <citation type="submission" date="2019-09" db="EMBL/GenBank/DDBJ databases">
        <title>Parvibaculum sedimenti sp. nov., isolated from sediment.</title>
        <authorList>
            <person name="Wang Y."/>
        </authorList>
    </citation>
    <scope>NUCLEOTIDE SEQUENCE [LARGE SCALE GENOMIC DNA]</scope>
    <source>
        <strain evidence="2 3">HXT-9</strain>
    </source>
</reference>
<dbReference type="CDD" id="cd02955">
    <property type="entry name" value="SSP411"/>
    <property type="match status" value="1"/>
</dbReference>
<dbReference type="InterPro" id="IPR004879">
    <property type="entry name" value="Ssp411-like_TRX"/>
</dbReference>
<dbReference type="Proteomes" id="UP000468901">
    <property type="component" value="Unassembled WGS sequence"/>
</dbReference>
<name>A0A6N6VFN0_9HYPH</name>
<dbReference type="GO" id="GO:0005975">
    <property type="term" value="P:carbohydrate metabolic process"/>
    <property type="evidence" value="ECO:0007669"/>
    <property type="project" value="InterPro"/>
</dbReference>
<dbReference type="InterPro" id="IPR008928">
    <property type="entry name" value="6-hairpin_glycosidase_sf"/>
</dbReference>
<evidence type="ECO:0000313" key="2">
    <source>
        <dbReference type="EMBL" id="KAB7738502.1"/>
    </source>
</evidence>
<organism evidence="2 3">
    <name type="scientific">Parvibaculum sedimenti</name>
    <dbReference type="NCBI Taxonomy" id="2608632"/>
    <lineage>
        <taxon>Bacteria</taxon>
        <taxon>Pseudomonadati</taxon>
        <taxon>Pseudomonadota</taxon>
        <taxon>Alphaproteobacteria</taxon>
        <taxon>Hyphomicrobiales</taxon>
        <taxon>Parvibaculaceae</taxon>
        <taxon>Parvibaculum</taxon>
    </lineage>
</organism>
<accession>A0A6N6VFN0</accession>
<evidence type="ECO:0000313" key="3">
    <source>
        <dbReference type="Proteomes" id="UP000468901"/>
    </source>
</evidence>
<evidence type="ECO:0000259" key="1">
    <source>
        <dbReference type="Pfam" id="PF03190"/>
    </source>
</evidence>
<dbReference type="InterPro" id="IPR036249">
    <property type="entry name" value="Thioredoxin-like_sf"/>
</dbReference>
<dbReference type="PANTHER" id="PTHR42899">
    <property type="entry name" value="SPERMATOGENESIS-ASSOCIATED PROTEIN 20"/>
    <property type="match status" value="1"/>
</dbReference>
<dbReference type="InterPro" id="IPR012341">
    <property type="entry name" value="6hp_glycosidase-like_sf"/>
</dbReference>
<keyword evidence="3" id="KW-1185">Reference proteome</keyword>
<dbReference type="AlphaFoldDB" id="A0A6N6VFN0"/>
<dbReference type="InterPro" id="IPR024705">
    <property type="entry name" value="Ssp411"/>
</dbReference>
<proteinExistence type="predicted"/>
<comment type="caution">
    <text evidence="2">The sequence shown here is derived from an EMBL/GenBank/DDBJ whole genome shotgun (WGS) entry which is preliminary data.</text>
</comment>
<protein>
    <submittedName>
        <fullName evidence="2">DUF255 domain-containing protein</fullName>
    </submittedName>
</protein>
<dbReference type="SUPFAM" id="SSF52833">
    <property type="entry name" value="Thioredoxin-like"/>
    <property type="match status" value="1"/>
</dbReference>
<gene>
    <name evidence="2" type="ORF">F2P47_17010</name>
</gene>
<feature type="domain" description="Spermatogenesis-associated protein 20-like TRX" evidence="1">
    <location>
        <begin position="4"/>
        <end position="164"/>
    </location>
</feature>
<dbReference type="PANTHER" id="PTHR42899:SF1">
    <property type="entry name" value="SPERMATOGENESIS-ASSOCIATED PROTEIN 20"/>
    <property type="match status" value="1"/>
</dbReference>
<dbReference type="EMBL" id="WESC01000021">
    <property type="protein sequence ID" value="KAB7738502.1"/>
    <property type="molecule type" value="Genomic_DNA"/>
</dbReference>
<dbReference type="SUPFAM" id="SSF48208">
    <property type="entry name" value="Six-hairpin glycosidases"/>
    <property type="match status" value="1"/>
</dbReference>
<dbReference type="Gene3D" id="3.40.30.10">
    <property type="entry name" value="Glutaredoxin"/>
    <property type="match status" value="1"/>
</dbReference>
<dbReference type="RefSeq" id="WP_152217587.1">
    <property type="nucleotide sequence ID" value="NZ_WESC01000021.1"/>
</dbReference>
<dbReference type="PIRSF" id="PIRSF006402">
    <property type="entry name" value="UCP006402_thioredoxin"/>
    <property type="match status" value="1"/>
</dbReference>